<dbReference type="Proteomes" id="UP000092659">
    <property type="component" value="Chromosome"/>
</dbReference>
<evidence type="ECO:0000256" key="2">
    <source>
        <dbReference type="ARBA" id="ARBA00022801"/>
    </source>
</evidence>
<dbReference type="STRING" id="68214.AVL59_01570"/>
<keyword evidence="1" id="KW-0547">Nucleotide-binding</keyword>
<evidence type="ECO:0000259" key="7">
    <source>
        <dbReference type="PROSITE" id="PS51195"/>
    </source>
</evidence>
<keyword evidence="2" id="KW-0378">Hydrolase</keyword>
<evidence type="ECO:0000256" key="4">
    <source>
        <dbReference type="ARBA" id="ARBA00022840"/>
    </source>
</evidence>
<feature type="region of interest" description="Disordered" evidence="6">
    <location>
        <begin position="1"/>
        <end position="66"/>
    </location>
</feature>
<dbReference type="InterPro" id="IPR027417">
    <property type="entry name" value="P-loop_NTPase"/>
</dbReference>
<evidence type="ECO:0000256" key="1">
    <source>
        <dbReference type="ARBA" id="ARBA00022741"/>
    </source>
</evidence>
<dbReference type="EMBL" id="CP016279">
    <property type="protein sequence ID" value="ANP48433.1"/>
    <property type="molecule type" value="Genomic_DNA"/>
</dbReference>
<dbReference type="GO" id="GO:0005524">
    <property type="term" value="F:ATP binding"/>
    <property type="evidence" value="ECO:0007669"/>
    <property type="project" value="UniProtKB-KW"/>
</dbReference>
<feature type="region of interest" description="Disordered" evidence="6">
    <location>
        <begin position="112"/>
        <end position="132"/>
    </location>
</feature>
<evidence type="ECO:0000256" key="6">
    <source>
        <dbReference type="SAM" id="MobiDB-lite"/>
    </source>
</evidence>
<evidence type="ECO:0000256" key="3">
    <source>
        <dbReference type="ARBA" id="ARBA00022806"/>
    </source>
</evidence>
<dbReference type="GO" id="GO:0003724">
    <property type="term" value="F:RNA helicase activity"/>
    <property type="evidence" value="ECO:0007669"/>
    <property type="project" value="InterPro"/>
</dbReference>
<dbReference type="RefSeq" id="WP_067299418.1">
    <property type="nucleotide sequence ID" value="NZ_CP016279.1"/>
</dbReference>
<evidence type="ECO:0000313" key="8">
    <source>
        <dbReference type="EMBL" id="ANP48433.1"/>
    </source>
</evidence>
<accession>A0A1B1APD7</accession>
<dbReference type="Gene3D" id="3.40.50.300">
    <property type="entry name" value="P-loop containing nucleotide triphosphate hydrolases"/>
    <property type="match status" value="1"/>
</dbReference>
<gene>
    <name evidence="8" type="ORF">AVL59_01570</name>
</gene>
<proteinExistence type="predicted"/>
<protein>
    <recommendedName>
        <fullName evidence="7">DEAD-box RNA helicase Q domain-containing protein</fullName>
    </recommendedName>
</protein>
<dbReference type="AlphaFoldDB" id="A0A1B1APD7"/>
<evidence type="ECO:0000313" key="9">
    <source>
        <dbReference type="Proteomes" id="UP000092659"/>
    </source>
</evidence>
<keyword evidence="3" id="KW-0347">Helicase</keyword>
<dbReference type="PROSITE" id="PS51195">
    <property type="entry name" value="Q_MOTIF"/>
    <property type="match status" value="1"/>
</dbReference>
<keyword evidence="4" id="KW-0067">ATP-binding</keyword>
<dbReference type="InterPro" id="IPR014014">
    <property type="entry name" value="RNA_helicase_DEAD_Q_motif"/>
</dbReference>
<organism evidence="8 9">
    <name type="scientific">Streptomyces griseochromogenes</name>
    <dbReference type="NCBI Taxonomy" id="68214"/>
    <lineage>
        <taxon>Bacteria</taxon>
        <taxon>Bacillati</taxon>
        <taxon>Actinomycetota</taxon>
        <taxon>Actinomycetes</taxon>
        <taxon>Kitasatosporales</taxon>
        <taxon>Streptomycetaceae</taxon>
        <taxon>Streptomyces</taxon>
    </lineage>
</organism>
<dbReference type="KEGG" id="sgs:AVL59_01570"/>
<reference evidence="8 9" key="1">
    <citation type="submission" date="2016-06" db="EMBL/GenBank/DDBJ databases">
        <title>Complete genome sequence of Streptomyces griseochromogenes ATCC 14511, the Blasticidin S producer.</title>
        <authorList>
            <person name="Wu L."/>
        </authorList>
    </citation>
    <scope>NUCLEOTIDE SEQUENCE [LARGE SCALE GENOMIC DNA]</scope>
    <source>
        <strain evidence="8 9">ATCC 14511</strain>
    </source>
</reference>
<sequence>MNHARQAGEISVRLRTDRSSTRSTGSARGSRFRTQETGRQGPRPGAGRKSARGARSTAHRQEFALPVTLTEPLSAVETFTEPDMPERLLAALRTEGVTVPFPIQAATLPNALASPAPSSPSSCRTSPARCTA</sequence>
<feature type="short sequence motif" description="Q motif" evidence="5">
    <location>
        <begin position="77"/>
        <end position="105"/>
    </location>
</feature>
<evidence type="ECO:0000256" key="5">
    <source>
        <dbReference type="PROSITE-ProRule" id="PRU00552"/>
    </source>
</evidence>
<feature type="domain" description="DEAD-box RNA helicase Q" evidence="7">
    <location>
        <begin position="77"/>
        <end position="105"/>
    </location>
</feature>
<dbReference type="GO" id="GO:0016787">
    <property type="term" value="F:hydrolase activity"/>
    <property type="evidence" value="ECO:0007669"/>
    <property type="project" value="UniProtKB-KW"/>
</dbReference>
<name>A0A1B1APD7_9ACTN</name>